<evidence type="ECO:0000256" key="1">
    <source>
        <dbReference type="ARBA" id="ARBA00022428"/>
    </source>
</evidence>
<comment type="catalytic activity">
    <reaction evidence="5">
        <text>a 2-demethylmenaquinol + S-adenosyl-L-methionine = a menaquinol + S-adenosyl-L-homocysteine + H(+)</text>
        <dbReference type="Rhea" id="RHEA:42640"/>
        <dbReference type="Rhea" id="RHEA-COMP:9539"/>
        <dbReference type="Rhea" id="RHEA-COMP:9563"/>
        <dbReference type="ChEBI" id="CHEBI:15378"/>
        <dbReference type="ChEBI" id="CHEBI:18151"/>
        <dbReference type="ChEBI" id="CHEBI:55437"/>
        <dbReference type="ChEBI" id="CHEBI:57856"/>
        <dbReference type="ChEBI" id="CHEBI:59789"/>
        <dbReference type="EC" id="2.1.1.163"/>
    </reaction>
</comment>
<dbReference type="InterPro" id="IPR023576">
    <property type="entry name" value="UbiE/COQ5_MeTrFase_CS"/>
</dbReference>
<dbReference type="EC" id="2.1.1.163" evidence="5"/>
<dbReference type="PROSITE" id="PS51608">
    <property type="entry name" value="SAM_MT_UBIE"/>
    <property type="match status" value="1"/>
</dbReference>
<dbReference type="AlphaFoldDB" id="A0A1G6MIJ0"/>
<comment type="similarity">
    <text evidence="5">Belongs to the class I-like SAM-binding methyltransferase superfamily. MenG/UbiE family.</text>
</comment>
<dbReference type="Pfam" id="PF01209">
    <property type="entry name" value="Ubie_methyltran"/>
    <property type="match status" value="1"/>
</dbReference>
<name>A0A1G6MIJ0_9BACT</name>
<dbReference type="PANTHER" id="PTHR43591">
    <property type="entry name" value="METHYLTRANSFERASE"/>
    <property type="match status" value="1"/>
</dbReference>
<dbReference type="CDD" id="cd02440">
    <property type="entry name" value="AdoMet_MTases"/>
    <property type="match status" value="1"/>
</dbReference>
<feature type="binding site" evidence="5">
    <location>
        <position position="56"/>
    </location>
    <ligand>
        <name>S-adenosyl-L-methionine</name>
        <dbReference type="ChEBI" id="CHEBI:59789"/>
    </ligand>
</feature>
<evidence type="ECO:0000256" key="4">
    <source>
        <dbReference type="ARBA" id="ARBA00022691"/>
    </source>
</evidence>
<reference evidence="7" key="1">
    <citation type="submission" date="2016-10" db="EMBL/GenBank/DDBJ databases">
        <authorList>
            <person name="Varghese N."/>
            <person name="Submissions S."/>
        </authorList>
    </citation>
    <scope>NUCLEOTIDE SEQUENCE [LARGE SCALE GENOMIC DNA]</scope>
    <source>
        <strain evidence="7">DSM 8415</strain>
    </source>
</reference>
<evidence type="ECO:0000256" key="5">
    <source>
        <dbReference type="HAMAP-Rule" id="MF_01813"/>
    </source>
</evidence>
<comment type="pathway">
    <text evidence="5">Quinol/quinone metabolism; menaquinone biosynthesis; menaquinol from 1,4-dihydroxy-2-naphthoate: step 2/2.</text>
</comment>
<feature type="binding site" evidence="5">
    <location>
        <position position="76"/>
    </location>
    <ligand>
        <name>S-adenosyl-L-methionine</name>
        <dbReference type="ChEBI" id="CHEBI:59789"/>
    </ligand>
</feature>
<gene>
    <name evidence="5" type="primary">menG</name>
    <name evidence="6" type="ORF">SAMN05660835_01005</name>
</gene>
<dbReference type="GO" id="GO:0043770">
    <property type="term" value="F:demethylmenaquinone methyltransferase activity"/>
    <property type="evidence" value="ECO:0007669"/>
    <property type="project" value="UniProtKB-UniRule"/>
</dbReference>
<feature type="binding site" evidence="5">
    <location>
        <begin position="100"/>
        <end position="101"/>
    </location>
    <ligand>
        <name>S-adenosyl-L-methionine</name>
        <dbReference type="ChEBI" id="CHEBI:59789"/>
    </ligand>
</feature>
<dbReference type="GO" id="GO:0006744">
    <property type="term" value="P:ubiquinone biosynthetic process"/>
    <property type="evidence" value="ECO:0007669"/>
    <property type="project" value="UniProtKB-UniPathway"/>
</dbReference>
<dbReference type="SUPFAM" id="SSF53335">
    <property type="entry name" value="S-adenosyl-L-methionine-dependent methyltransferases"/>
    <property type="match status" value="1"/>
</dbReference>
<dbReference type="PANTHER" id="PTHR43591:SF24">
    <property type="entry name" value="2-METHOXY-6-POLYPRENYL-1,4-BENZOQUINOL METHYLASE, MITOCHONDRIAL"/>
    <property type="match status" value="1"/>
</dbReference>
<evidence type="ECO:0000313" key="7">
    <source>
        <dbReference type="Proteomes" id="UP000199411"/>
    </source>
</evidence>
<sequence>MIKSKRMTHVGQMFSHISKTYDLLNHVLSFNIDKSWRKTAISYIKGKNVLDIATGTADIALAIYKKDPEKNIIGSDISFGMLEIAKQKTKNTSIKLVCADALYLPFKDNFFDNVIISFGIRNIKNKIQALYEFKRVLKPSGKLIILEFSKPKNPIINYAYIFYKDYCLPNIAGIISNNKDAYKYLAKTIRYFPNPEFLSDAIMHVGFKQVNFNLLSFGIACLHVACKEG</sequence>
<keyword evidence="1 5" id="KW-0474">Menaquinone biosynthesis</keyword>
<accession>A0A1G6MIJ0</accession>
<dbReference type="RefSeq" id="WP_084323551.1">
    <property type="nucleotide sequence ID" value="NZ_FMYU01000006.1"/>
</dbReference>
<feature type="binding site" evidence="5">
    <location>
        <position position="117"/>
    </location>
    <ligand>
        <name>S-adenosyl-L-methionine</name>
        <dbReference type="ChEBI" id="CHEBI:59789"/>
    </ligand>
</feature>
<keyword evidence="2 5" id="KW-0489">Methyltransferase</keyword>
<evidence type="ECO:0000256" key="3">
    <source>
        <dbReference type="ARBA" id="ARBA00022679"/>
    </source>
</evidence>
<dbReference type="UniPathway" id="UPA00079">
    <property type="reaction ID" value="UER00169"/>
</dbReference>
<evidence type="ECO:0000313" key="6">
    <source>
        <dbReference type="EMBL" id="SDC55343.1"/>
    </source>
</evidence>
<dbReference type="NCBIfam" id="TIGR01934">
    <property type="entry name" value="MenG_MenH_UbiE"/>
    <property type="match status" value="1"/>
</dbReference>
<dbReference type="Gene3D" id="3.40.50.150">
    <property type="entry name" value="Vaccinia Virus protein VP39"/>
    <property type="match status" value="1"/>
</dbReference>
<keyword evidence="7" id="KW-1185">Reference proteome</keyword>
<dbReference type="GO" id="GO:0009234">
    <property type="term" value="P:menaquinone biosynthetic process"/>
    <property type="evidence" value="ECO:0007669"/>
    <property type="project" value="UniProtKB-UniRule"/>
</dbReference>
<evidence type="ECO:0000256" key="2">
    <source>
        <dbReference type="ARBA" id="ARBA00022603"/>
    </source>
</evidence>
<organism evidence="6 7">
    <name type="scientific">Desulfurella multipotens</name>
    <dbReference type="NCBI Taxonomy" id="79269"/>
    <lineage>
        <taxon>Bacteria</taxon>
        <taxon>Pseudomonadati</taxon>
        <taxon>Campylobacterota</taxon>
        <taxon>Desulfurellia</taxon>
        <taxon>Desulfurellales</taxon>
        <taxon>Desulfurellaceae</taxon>
        <taxon>Desulfurella</taxon>
    </lineage>
</organism>
<dbReference type="UniPathway" id="UPA00232"/>
<protein>
    <recommendedName>
        <fullName evidence="5">Demethylmenaquinone methyltransferase</fullName>
        <ecNumber evidence="5">2.1.1.163</ecNumber>
    </recommendedName>
</protein>
<dbReference type="InterPro" id="IPR029063">
    <property type="entry name" value="SAM-dependent_MTases_sf"/>
</dbReference>
<dbReference type="HAMAP" id="MF_01813">
    <property type="entry name" value="MenG_UbiE_methyltr"/>
    <property type="match status" value="1"/>
</dbReference>
<dbReference type="InterPro" id="IPR004033">
    <property type="entry name" value="UbiE/COQ5_MeTrFase"/>
</dbReference>
<dbReference type="GO" id="GO:0032259">
    <property type="term" value="P:methylation"/>
    <property type="evidence" value="ECO:0007669"/>
    <property type="project" value="UniProtKB-KW"/>
</dbReference>
<proteinExistence type="inferred from homology"/>
<dbReference type="OrthoDB" id="9808140at2"/>
<comment type="function">
    <text evidence="5">Methyltransferase required for the conversion of demethylmenaquinol (DMKH2) to menaquinol (MKH2).</text>
</comment>
<keyword evidence="3 5" id="KW-0808">Transferase</keyword>
<dbReference type="NCBIfam" id="NF001244">
    <property type="entry name" value="PRK00216.1-5"/>
    <property type="match status" value="1"/>
</dbReference>
<keyword evidence="4 5" id="KW-0949">S-adenosyl-L-methionine</keyword>
<dbReference type="EMBL" id="FMYU01000006">
    <property type="protein sequence ID" value="SDC55343.1"/>
    <property type="molecule type" value="Genomic_DNA"/>
</dbReference>
<dbReference type="PROSITE" id="PS01183">
    <property type="entry name" value="UBIE_1"/>
    <property type="match status" value="1"/>
</dbReference>
<dbReference type="Proteomes" id="UP000199411">
    <property type="component" value="Unassembled WGS sequence"/>
</dbReference>